<dbReference type="RefSeq" id="XP_039143543.1">
    <property type="nucleotide sequence ID" value="XM_039287609.1"/>
</dbReference>
<feature type="region of interest" description="Disordered" evidence="12">
    <location>
        <begin position="268"/>
        <end position="300"/>
    </location>
</feature>
<keyword evidence="6" id="KW-0378">Hydrolase</keyword>
<dbReference type="Pfam" id="PF08797">
    <property type="entry name" value="HIRAN"/>
    <property type="match status" value="1"/>
</dbReference>
<sequence>MDDLSDLELFDDESSQSQASEPYLLGFVIANIVGLRYYHGTINRREMVGLVREPLNPHDPNAIKVINVRAAQVGHIERSAAAVLAPLLDSFTISVGAIVPKPPNTPKPYRLPVQIHIFARLAASAFVLDALAGGGLSLISDPNPGFALSEAAIVQEKKPNEATRLDDVFAMVGKNDVGIVPLEPQKDIVLTELLPHQKEALGWLVDREDPRNLPPFWEEKDGGFCFLLTNHQTSDRPEPLRGGILADDMGLGKTLTLLSLIVTNRPSYTAHGSKKPNSRKKAGGSRKKRKLNEEDDQVSGPRTTLVVCPKSVLSSWVTQLEEHIQVGALKVYLYYQERVKDIEELKKYDIVLTTYNTVASEYGSGASTLESIDWLRVVLDEAHVIKNTASKQAKAVFALNAERRWAVTGTPIQNRSSDLYSLILFLRFEPFATKTYWTSLIQLPLHKGKESGMLRLQSLIGTITLRRTKDTCCDGQRLVALPPKIVETCFVELSAEERECYDEMESQAQSIIRRYIDAGTVLHHYSTVLYCILRLRQICNDVALCPSDIASLLPTSALEDVSNNPELRNRYLSMIEDGDDFDCPVCLSQPEKVVITHCAHIFCEACILKVLKRTNPPCPICRRQLSRSDLFLVPPTKTSNDNEDDLQKMVNFDRPLSSKVKTLLKLLITSKEANPSEKSVVFSQFRKMLILLEEPLKAAGFRVLRLDGSMSMKKRTEVIQEFGKNGSHSSTVLLAALKAAGAGINLTAASRVYLVDPWWNPAVEEQAMDRVHRIGQKQEVRVIRLIVKDSIEERVLELQERKKRLVGGAFGRKDPKSQANMRVEDIRTMMHL</sequence>
<dbReference type="PROSITE" id="PS51194">
    <property type="entry name" value="HELICASE_CTER"/>
    <property type="match status" value="1"/>
</dbReference>
<dbReference type="GeneID" id="120280680"/>
<evidence type="ECO:0000256" key="6">
    <source>
        <dbReference type="ARBA" id="ARBA00022801"/>
    </source>
</evidence>
<dbReference type="InterPro" id="IPR000330">
    <property type="entry name" value="SNF2_N"/>
</dbReference>
<dbReference type="InterPro" id="IPR017907">
    <property type="entry name" value="Znf_RING_CS"/>
</dbReference>
<dbReference type="Gene3D" id="3.30.70.2330">
    <property type="match status" value="1"/>
</dbReference>
<comment type="subcellular location">
    <subcellularLocation>
        <location evidence="1">Nucleus</location>
    </subcellularLocation>
</comment>
<comment type="similarity">
    <text evidence="2">Belongs to the SNF2/RAD54 helicase family. RAD16 subfamily.</text>
</comment>
<dbReference type="Pfam" id="PF00271">
    <property type="entry name" value="Helicase_C"/>
    <property type="match status" value="1"/>
</dbReference>
<evidence type="ECO:0000256" key="10">
    <source>
        <dbReference type="ARBA" id="ARBA00023242"/>
    </source>
</evidence>
<dbReference type="GO" id="GO:0016818">
    <property type="term" value="F:hydrolase activity, acting on acid anhydrides, in phosphorus-containing anhydrides"/>
    <property type="evidence" value="ECO:0007669"/>
    <property type="project" value="InterPro"/>
</dbReference>
<dbReference type="PROSITE" id="PS51192">
    <property type="entry name" value="HELICASE_ATP_BIND_1"/>
    <property type="match status" value="1"/>
</dbReference>
<dbReference type="InterPro" id="IPR001650">
    <property type="entry name" value="Helicase_C-like"/>
</dbReference>
<proteinExistence type="inferred from homology"/>
<dbReference type="SMART" id="SM00490">
    <property type="entry name" value="HELICc"/>
    <property type="match status" value="1"/>
</dbReference>
<dbReference type="InterPro" id="IPR014001">
    <property type="entry name" value="Helicase_ATP-bd"/>
</dbReference>
<dbReference type="InterPro" id="IPR038718">
    <property type="entry name" value="SNF2-like_sf"/>
</dbReference>
<keyword evidence="7" id="KW-0347">Helicase</keyword>
<evidence type="ECO:0000313" key="17">
    <source>
        <dbReference type="RefSeq" id="XP_039143543.1"/>
    </source>
</evidence>
<evidence type="ECO:0000256" key="12">
    <source>
        <dbReference type="SAM" id="MobiDB-lite"/>
    </source>
</evidence>
<evidence type="ECO:0000256" key="11">
    <source>
        <dbReference type="PROSITE-ProRule" id="PRU00175"/>
    </source>
</evidence>
<organism evidence="16 17">
    <name type="scientific">Dioscorea cayennensis subsp. rotundata</name>
    <name type="common">White Guinea yam</name>
    <name type="synonym">Dioscorea rotundata</name>
    <dbReference type="NCBI Taxonomy" id="55577"/>
    <lineage>
        <taxon>Eukaryota</taxon>
        <taxon>Viridiplantae</taxon>
        <taxon>Streptophyta</taxon>
        <taxon>Embryophyta</taxon>
        <taxon>Tracheophyta</taxon>
        <taxon>Spermatophyta</taxon>
        <taxon>Magnoliopsida</taxon>
        <taxon>Liliopsida</taxon>
        <taxon>Dioscoreales</taxon>
        <taxon>Dioscoreaceae</taxon>
        <taxon>Dioscorea</taxon>
    </lineage>
</organism>
<dbReference type="SMART" id="SM00910">
    <property type="entry name" value="HIRAN"/>
    <property type="match status" value="1"/>
</dbReference>
<keyword evidence="9" id="KW-0067">ATP-binding</keyword>
<dbReference type="PANTHER" id="PTHR45626:SF17">
    <property type="entry name" value="HELICASE-LIKE TRANSCRIPTION FACTOR"/>
    <property type="match status" value="1"/>
</dbReference>
<name>A0AB40CU00_DIOCR</name>
<dbReference type="SMART" id="SM00184">
    <property type="entry name" value="RING"/>
    <property type="match status" value="1"/>
</dbReference>
<dbReference type="Pfam" id="PF00176">
    <property type="entry name" value="SNF2-rel_dom"/>
    <property type="match status" value="1"/>
</dbReference>
<evidence type="ECO:0000256" key="5">
    <source>
        <dbReference type="ARBA" id="ARBA00022771"/>
    </source>
</evidence>
<keyword evidence="4" id="KW-0547">Nucleotide-binding</keyword>
<dbReference type="GO" id="GO:0005634">
    <property type="term" value="C:nucleus"/>
    <property type="evidence" value="ECO:0007669"/>
    <property type="project" value="UniProtKB-SubCell"/>
</dbReference>
<dbReference type="CDD" id="cd16509">
    <property type="entry name" value="RING-HC_HLTF"/>
    <property type="match status" value="1"/>
</dbReference>
<reference evidence="17" key="1">
    <citation type="submission" date="2025-08" db="UniProtKB">
        <authorList>
            <consortium name="RefSeq"/>
        </authorList>
    </citation>
    <scope>IDENTIFICATION</scope>
</reference>
<evidence type="ECO:0000256" key="3">
    <source>
        <dbReference type="ARBA" id="ARBA00022723"/>
    </source>
</evidence>
<protein>
    <submittedName>
        <fullName evidence="17">LOW QUALITY PROTEIN: putative SWI/SNF-related matrix-associated actin-dependent regulator of chromatin subfamily A member 3-like 1</fullName>
    </submittedName>
</protein>
<dbReference type="PROSITE" id="PS50089">
    <property type="entry name" value="ZF_RING_2"/>
    <property type="match status" value="1"/>
</dbReference>
<evidence type="ECO:0000256" key="2">
    <source>
        <dbReference type="ARBA" id="ARBA00008438"/>
    </source>
</evidence>
<dbReference type="GO" id="GO:0003676">
    <property type="term" value="F:nucleic acid binding"/>
    <property type="evidence" value="ECO:0007669"/>
    <property type="project" value="InterPro"/>
</dbReference>
<evidence type="ECO:0000256" key="1">
    <source>
        <dbReference type="ARBA" id="ARBA00004123"/>
    </source>
</evidence>
<dbReference type="InterPro" id="IPR001841">
    <property type="entry name" value="Znf_RING"/>
</dbReference>
<dbReference type="Gene3D" id="3.30.40.10">
    <property type="entry name" value="Zinc/RING finger domain, C3HC4 (zinc finger)"/>
    <property type="match status" value="1"/>
</dbReference>
<dbReference type="SUPFAM" id="SSF52540">
    <property type="entry name" value="P-loop containing nucleoside triphosphate hydrolases"/>
    <property type="match status" value="2"/>
</dbReference>
<evidence type="ECO:0000256" key="7">
    <source>
        <dbReference type="ARBA" id="ARBA00022806"/>
    </source>
</evidence>
<dbReference type="Proteomes" id="UP001515500">
    <property type="component" value="Chromosome 17"/>
</dbReference>
<dbReference type="GO" id="GO:0005524">
    <property type="term" value="F:ATP binding"/>
    <property type="evidence" value="ECO:0007669"/>
    <property type="project" value="UniProtKB-KW"/>
</dbReference>
<dbReference type="GO" id="GO:0004386">
    <property type="term" value="F:helicase activity"/>
    <property type="evidence" value="ECO:0007669"/>
    <property type="project" value="UniProtKB-KW"/>
</dbReference>
<dbReference type="SMART" id="SM00487">
    <property type="entry name" value="DEXDc"/>
    <property type="match status" value="1"/>
</dbReference>
<feature type="domain" description="Helicase ATP-binding" evidence="14">
    <location>
        <begin position="234"/>
        <end position="429"/>
    </location>
</feature>
<evidence type="ECO:0000256" key="9">
    <source>
        <dbReference type="ARBA" id="ARBA00022840"/>
    </source>
</evidence>
<evidence type="ECO:0000313" key="16">
    <source>
        <dbReference type="Proteomes" id="UP001515500"/>
    </source>
</evidence>
<keyword evidence="8" id="KW-0862">Zinc</keyword>
<accession>A0AB40CU00</accession>
<dbReference type="AlphaFoldDB" id="A0AB40CU00"/>
<dbReference type="SUPFAM" id="SSF57850">
    <property type="entry name" value="RING/U-box"/>
    <property type="match status" value="1"/>
</dbReference>
<dbReference type="GO" id="GO:0008094">
    <property type="term" value="F:ATP-dependent activity, acting on DNA"/>
    <property type="evidence" value="ECO:0007669"/>
    <property type="project" value="TreeGrafter"/>
</dbReference>
<dbReference type="Gene3D" id="3.40.50.300">
    <property type="entry name" value="P-loop containing nucleotide triphosphate hydrolases"/>
    <property type="match status" value="1"/>
</dbReference>
<evidence type="ECO:0000259" key="13">
    <source>
        <dbReference type="PROSITE" id="PS50089"/>
    </source>
</evidence>
<keyword evidence="10" id="KW-0539">Nucleus</keyword>
<gene>
    <name evidence="17" type="primary">LOC120280680</name>
</gene>
<dbReference type="Gene3D" id="3.40.50.10810">
    <property type="entry name" value="Tandem AAA-ATPase domain"/>
    <property type="match status" value="1"/>
</dbReference>
<feature type="domain" description="Helicase C-terminal" evidence="15">
    <location>
        <begin position="662"/>
        <end position="827"/>
    </location>
</feature>
<dbReference type="PANTHER" id="PTHR45626">
    <property type="entry name" value="TRANSCRIPTION TERMINATION FACTOR 2-RELATED"/>
    <property type="match status" value="1"/>
</dbReference>
<keyword evidence="3" id="KW-0479">Metal-binding</keyword>
<dbReference type="InterPro" id="IPR050628">
    <property type="entry name" value="SNF2_RAD54_helicase_TF"/>
</dbReference>
<dbReference type="PROSITE" id="PS00518">
    <property type="entry name" value="ZF_RING_1"/>
    <property type="match status" value="1"/>
</dbReference>
<dbReference type="InterPro" id="IPR013083">
    <property type="entry name" value="Znf_RING/FYVE/PHD"/>
</dbReference>
<evidence type="ECO:0000256" key="8">
    <source>
        <dbReference type="ARBA" id="ARBA00022833"/>
    </source>
</evidence>
<feature type="domain" description="RING-type" evidence="13">
    <location>
        <begin position="583"/>
        <end position="622"/>
    </location>
</feature>
<keyword evidence="5 11" id="KW-0863">Zinc-finger</keyword>
<evidence type="ECO:0000259" key="14">
    <source>
        <dbReference type="PROSITE" id="PS51192"/>
    </source>
</evidence>
<keyword evidence="16" id="KW-1185">Reference proteome</keyword>
<feature type="compositionally biased region" description="Basic residues" evidence="12">
    <location>
        <begin position="272"/>
        <end position="290"/>
    </location>
</feature>
<dbReference type="InterPro" id="IPR027417">
    <property type="entry name" value="P-loop_NTPase"/>
</dbReference>
<dbReference type="GO" id="GO:0008270">
    <property type="term" value="F:zinc ion binding"/>
    <property type="evidence" value="ECO:0007669"/>
    <property type="project" value="UniProtKB-KW"/>
</dbReference>
<dbReference type="InterPro" id="IPR049730">
    <property type="entry name" value="SNF2/RAD54-like_C"/>
</dbReference>
<dbReference type="CDD" id="cd18793">
    <property type="entry name" value="SF2_C_SNF"/>
    <property type="match status" value="1"/>
</dbReference>
<evidence type="ECO:0000256" key="4">
    <source>
        <dbReference type="ARBA" id="ARBA00022741"/>
    </source>
</evidence>
<dbReference type="Pfam" id="PF13920">
    <property type="entry name" value="zf-C3HC4_3"/>
    <property type="match status" value="1"/>
</dbReference>
<dbReference type="GO" id="GO:0006281">
    <property type="term" value="P:DNA repair"/>
    <property type="evidence" value="ECO:0007669"/>
    <property type="project" value="TreeGrafter"/>
</dbReference>
<dbReference type="InterPro" id="IPR014905">
    <property type="entry name" value="HIRAN"/>
</dbReference>
<evidence type="ECO:0000259" key="15">
    <source>
        <dbReference type="PROSITE" id="PS51194"/>
    </source>
</evidence>